<sequence>MNEIDLVREALAPARPTEQDTAAALARVRRDIDGGAEPRRARGLADRSRRQWIGGFGLTAVTTAAAVTVSLWGTSPGPDRHRAAPPPPAARTVLLAAARQADRQDDTMGEYWHDASVSRLYYRMHAPTGDYTVVWTRRSEGWTPSDPAGRDCGRQQDLGTRPAGSADEAAWRRAGSPAAFTIPTGRKGFAPMTRKLAAGRPTTTCESLPPDGTVFSLGGNVTMKDLRALPADPDRLKRRLIERFGRSGADTEPLTRTKTGSTWLFSVARDIILDMPVTPRVRAAAFRMIADLPGVRTIGSVRDAEGRKGTAVAIDEQTSGGGLEHRLVIDEASGRALAYERVVLRPAGENAGRAPGSLINSVVNLASGWTGTAPR</sequence>
<gene>
    <name evidence="3" type="ORF">ACTIVE_1460</name>
</gene>
<keyword evidence="2" id="KW-0812">Transmembrane</keyword>
<keyword evidence="4" id="KW-1185">Reference proteome</keyword>
<organism evidence="3 4">
    <name type="scientific">Actinomadura verrucosospora</name>
    <dbReference type="NCBI Taxonomy" id="46165"/>
    <lineage>
        <taxon>Bacteria</taxon>
        <taxon>Bacillati</taxon>
        <taxon>Actinomycetota</taxon>
        <taxon>Actinomycetes</taxon>
        <taxon>Streptosporangiales</taxon>
        <taxon>Thermomonosporaceae</taxon>
        <taxon>Actinomadura</taxon>
    </lineage>
</organism>
<evidence type="ECO:0000256" key="1">
    <source>
        <dbReference type="SAM" id="MobiDB-lite"/>
    </source>
</evidence>
<evidence type="ECO:0000313" key="3">
    <source>
        <dbReference type="EMBL" id="QKG19824.1"/>
    </source>
</evidence>
<dbReference type="NCBIfam" id="NF038083">
    <property type="entry name" value="CU044_5270_fam"/>
    <property type="match status" value="1"/>
</dbReference>
<proteinExistence type="predicted"/>
<dbReference type="AlphaFoldDB" id="A0A7D3ZW47"/>
<keyword evidence="2" id="KW-1133">Transmembrane helix</keyword>
<reference evidence="3 4" key="1">
    <citation type="submission" date="2020-05" db="EMBL/GenBank/DDBJ databases">
        <title>Actinomadura verrucosospora NRRL-B18236 (PFL_A860) Genome sequencing and assembly.</title>
        <authorList>
            <person name="Samborskyy M."/>
        </authorList>
    </citation>
    <scope>NUCLEOTIDE SEQUENCE [LARGE SCALE GENOMIC DNA]</scope>
    <source>
        <strain evidence="3 4">NRRL:B18236</strain>
    </source>
</reference>
<protein>
    <recommendedName>
        <fullName evidence="5">CU044_5270 family protein</fullName>
    </recommendedName>
</protein>
<name>A0A7D3ZW47_ACTVE</name>
<feature type="transmembrane region" description="Helical" evidence="2">
    <location>
        <begin position="52"/>
        <end position="73"/>
    </location>
</feature>
<evidence type="ECO:0000313" key="4">
    <source>
        <dbReference type="Proteomes" id="UP000501240"/>
    </source>
</evidence>
<evidence type="ECO:0000256" key="2">
    <source>
        <dbReference type="SAM" id="Phobius"/>
    </source>
</evidence>
<evidence type="ECO:0008006" key="5">
    <source>
        <dbReference type="Google" id="ProtNLM"/>
    </source>
</evidence>
<accession>A0A7D3ZW47</accession>
<feature type="region of interest" description="Disordered" evidence="1">
    <location>
        <begin position="142"/>
        <end position="170"/>
    </location>
</feature>
<dbReference type="Proteomes" id="UP000501240">
    <property type="component" value="Chromosome"/>
</dbReference>
<dbReference type="EMBL" id="CP053892">
    <property type="protein sequence ID" value="QKG19824.1"/>
    <property type="molecule type" value="Genomic_DNA"/>
</dbReference>
<keyword evidence="2" id="KW-0472">Membrane</keyword>
<dbReference type="RefSeq" id="WP_173094133.1">
    <property type="nucleotide sequence ID" value="NZ_CP053892.1"/>
</dbReference>
<dbReference type="InterPro" id="IPR047789">
    <property type="entry name" value="CU044_5270-like"/>
</dbReference>